<dbReference type="PANTHER" id="PTHR37950">
    <property type="entry name" value="4-HYDROXYPHENYLACETATE CATABOLISM PROTEIN"/>
    <property type="match status" value="1"/>
</dbReference>
<name>A0AAX0WV92_9GAMM</name>
<dbReference type="InterPro" id="IPR004220">
    <property type="entry name" value="5-COMe_2-OHmuconate_Isoase"/>
</dbReference>
<gene>
    <name evidence="1" type="ORF">A6J39_015730</name>
</gene>
<sequence>MPHVILEIPRVLAEEHDLQFLLQQLHQAIMSVPSASLADIKTRIHILDAFRVADGTSEAGMFLHARLIQTRPRSLEDQKLMAEKVVSTLQHFFSDDKREHPLQLCVETTIVPPGNYLKLII</sequence>
<dbReference type="AlphaFoldDB" id="A0AAX0WV92"/>
<dbReference type="Pfam" id="PF02962">
    <property type="entry name" value="CHMI"/>
    <property type="match status" value="1"/>
</dbReference>
<comment type="caution">
    <text evidence="1">The sequence shown here is derived from an EMBL/GenBank/DDBJ whole genome shotgun (WGS) entry which is preliminary data.</text>
</comment>
<evidence type="ECO:0008006" key="3">
    <source>
        <dbReference type="Google" id="ProtNLM"/>
    </source>
</evidence>
<evidence type="ECO:0000313" key="2">
    <source>
        <dbReference type="Proteomes" id="UP000192511"/>
    </source>
</evidence>
<dbReference type="RefSeq" id="WP_019233292.1">
    <property type="nucleotide sequence ID" value="NZ_CAXYJI010000061.1"/>
</dbReference>
<organism evidence="1 2">
    <name type="scientific">Legionella anisa</name>
    <dbReference type="NCBI Taxonomy" id="28082"/>
    <lineage>
        <taxon>Bacteria</taxon>
        <taxon>Pseudomonadati</taxon>
        <taxon>Pseudomonadota</taxon>
        <taxon>Gammaproteobacteria</taxon>
        <taxon>Legionellales</taxon>
        <taxon>Legionellaceae</taxon>
        <taxon>Legionella</taxon>
    </lineage>
</organism>
<dbReference type="InterPro" id="IPR014347">
    <property type="entry name" value="Tautomerase/MIF_sf"/>
</dbReference>
<proteinExistence type="predicted"/>
<dbReference type="PANTHER" id="PTHR37950:SF1">
    <property type="entry name" value="4-HYDROXYPHENYLACETATE CATABOLISM PROTEIN"/>
    <property type="match status" value="1"/>
</dbReference>
<dbReference type="EMBL" id="NBTX02000004">
    <property type="protein sequence ID" value="PNL62537.1"/>
    <property type="molecule type" value="Genomic_DNA"/>
</dbReference>
<evidence type="ECO:0000313" key="1">
    <source>
        <dbReference type="EMBL" id="PNL62537.1"/>
    </source>
</evidence>
<dbReference type="GO" id="GO:0008704">
    <property type="term" value="F:5-carboxymethyl-2-hydroxymuconate delta-isomerase activity"/>
    <property type="evidence" value="ECO:0007669"/>
    <property type="project" value="InterPro"/>
</dbReference>
<accession>A0AAX0WV92</accession>
<dbReference type="GeneID" id="98065061"/>
<dbReference type="Gene3D" id="3.30.429.10">
    <property type="entry name" value="Macrophage Migration Inhibitory Factor"/>
    <property type="match status" value="1"/>
</dbReference>
<dbReference type="SUPFAM" id="SSF55331">
    <property type="entry name" value="Tautomerase/MIF"/>
    <property type="match status" value="1"/>
</dbReference>
<keyword evidence="2" id="KW-1185">Reference proteome</keyword>
<protein>
    <recommendedName>
        <fullName evidence="3">5-carboxymethyl-2-hydroxymuconate isomerase</fullName>
    </recommendedName>
</protein>
<dbReference type="Proteomes" id="UP000192511">
    <property type="component" value="Unassembled WGS sequence"/>
</dbReference>
<reference evidence="1" key="1">
    <citation type="submission" date="2017-12" db="EMBL/GenBank/DDBJ databases">
        <title>FDA dAtabase for Regulatory Grade micrObial Sequences (FDA-ARGOS): Supporting development and validation of Infectious Disease Dx tests.</title>
        <authorList>
            <person name="Kerrigan L."/>
            <person name="Tallon L.J."/>
            <person name="Sadzewicz L."/>
            <person name="Sengamalay N."/>
            <person name="Ott S."/>
            <person name="Godinez A."/>
            <person name="Nagaraj S."/>
            <person name="Vavikolanu K."/>
            <person name="Vyas G."/>
            <person name="Nadendla S."/>
            <person name="Aluvathingal J."/>
            <person name="Sichtig H."/>
        </authorList>
    </citation>
    <scope>NUCLEOTIDE SEQUENCE [LARGE SCALE GENOMIC DNA]</scope>
    <source>
        <strain evidence="1">FDAARGOS_200</strain>
    </source>
</reference>